<dbReference type="AlphaFoldDB" id="A0A366EUR7"/>
<accession>A0A366EUR7</accession>
<evidence type="ECO:0000313" key="2">
    <source>
        <dbReference type="Proteomes" id="UP000253529"/>
    </source>
</evidence>
<dbReference type="Proteomes" id="UP000253529">
    <property type="component" value="Unassembled WGS sequence"/>
</dbReference>
<dbReference type="EMBL" id="QNRK01000035">
    <property type="protein sequence ID" value="RBP05239.1"/>
    <property type="molecule type" value="Genomic_DNA"/>
</dbReference>
<reference evidence="1 2" key="1">
    <citation type="submission" date="2018-06" db="EMBL/GenBank/DDBJ databases">
        <title>Genomic Encyclopedia of Type Strains, Phase IV (KMG-IV): sequencing the most valuable type-strain genomes for metagenomic binning, comparative biology and taxonomic classification.</title>
        <authorList>
            <person name="Goeker M."/>
        </authorList>
    </citation>
    <scope>NUCLEOTIDE SEQUENCE [LARGE SCALE GENOMIC DNA]</scope>
    <source>
        <strain evidence="1 2">DSM 24875</strain>
    </source>
</reference>
<name>A0A366EUR7_9HYPH</name>
<comment type="caution">
    <text evidence="1">The sequence shown here is derived from an EMBL/GenBank/DDBJ whole genome shotgun (WGS) entry which is preliminary data.</text>
</comment>
<gene>
    <name evidence="1" type="ORF">DFR50_13529</name>
</gene>
<protein>
    <submittedName>
        <fullName evidence="1">Uncharacterized protein</fullName>
    </submittedName>
</protein>
<sequence>MSAMETALLKTLDVLFVSQVVRALLNEAGRQILVEDGQRQDLVPIPFDTAAAEDGLLPVFLVAGEAIWRDVTGRGFELKLQRDLGALLSWRIEAIEAETFSCVLLSVMEAIAQVAVPEGVMVLDLARVFDEATARAEARRRLP</sequence>
<evidence type="ECO:0000313" key="1">
    <source>
        <dbReference type="EMBL" id="RBP05239.1"/>
    </source>
</evidence>
<organism evidence="1 2">
    <name type="scientific">Roseiarcus fermentans</name>
    <dbReference type="NCBI Taxonomy" id="1473586"/>
    <lineage>
        <taxon>Bacteria</taxon>
        <taxon>Pseudomonadati</taxon>
        <taxon>Pseudomonadota</taxon>
        <taxon>Alphaproteobacteria</taxon>
        <taxon>Hyphomicrobiales</taxon>
        <taxon>Roseiarcaceae</taxon>
        <taxon>Roseiarcus</taxon>
    </lineage>
</organism>
<keyword evidence="2" id="KW-1185">Reference proteome</keyword>
<proteinExistence type="predicted"/>